<evidence type="ECO:0000256" key="4">
    <source>
        <dbReference type="ARBA" id="ARBA00022984"/>
    </source>
</evidence>
<feature type="domain" description="L,D-TPase catalytic" evidence="7">
    <location>
        <begin position="124"/>
        <end position="251"/>
    </location>
</feature>
<dbReference type="GO" id="GO:0018104">
    <property type="term" value="P:peptidoglycan-protein cross-linking"/>
    <property type="evidence" value="ECO:0007669"/>
    <property type="project" value="TreeGrafter"/>
</dbReference>
<dbReference type="Pfam" id="PF03734">
    <property type="entry name" value="YkuD"/>
    <property type="match status" value="1"/>
</dbReference>
<dbReference type="GO" id="GO:0016740">
    <property type="term" value="F:transferase activity"/>
    <property type="evidence" value="ECO:0007669"/>
    <property type="project" value="UniProtKB-KW"/>
</dbReference>
<dbReference type="InterPro" id="IPR002477">
    <property type="entry name" value="Peptidoglycan-bd-like"/>
</dbReference>
<organism evidence="8 9">
    <name type="scientific">Bailinhaonella thermotolerans</name>
    <dbReference type="NCBI Taxonomy" id="1070861"/>
    <lineage>
        <taxon>Bacteria</taxon>
        <taxon>Bacillati</taxon>
        <taxon>Actinomycetota</taxon>
        <taxon>Actinomycetes</taxon>
        <taxon>Streptosporangiales</taxon>
        <taxon>Streptosporangiaceae</taxon>
        <taxon>Bailinhaonella</taxon>
    </lineage>
</organism>
<protein>
    <submittedName>
        <fullName evidence="8">Murein L,D-transpeptidase</fullName>
    </submittedName>
</protein>
<evidence type="ECO:0000256" key="6">
    <source>
        <dbReference type="PROSITE-ProRule" id="PRU01373"/>
    </source>
</evidence>
<dbReference type="SUPFAM" id="SSF141523">
    <property type="entry name" value="L,D-transpeptidase catalytic domain-like"/>
    <property type="match status" value="1"/>
</dbReference>
<evidence type="ECO:0000256" key="5">
    <source>
        <dbReference type="ARBA" id="ARBA00023316"/>
    </source>
</evidence>
<evidence type="ECO:0000313" key="9">
    <source>
        <dbReference type="Proteomes" id="UP000265768"/>
    </source>
</evidence>
<dbReference type="Gene3D" id="2.40.440.10">
    <property type="entry name" value="L,D-transpeptidase catalytic domain-like"/>
    <property type="match status" value="1"/>
</dbReference>
<dbReference type="Proteomes" id="UP000265768">
    <property type="component" value="Unassembled WGS sequence"/>
</dbReference>
<dbReference type="GO" id="GO:0071555">
    <property type="term" value="P:cell wall organization"/>
    <property type="evidence" value="ECO:0007669"/>
    <property type="project" value="UniProtKB-UniRule"/>
</dbReference>
<dbReference type="SUPFAM" id="SSF47090">
    <property type="entry name" value="PGBD-like"/>
    <property type="match status" value="1"/>
</dbReference>
<comment type="caution">
    <text evidence="8">The sequence shown here is derived from an EMBL/GenBank/DDBJ whole genome shotgun (WGS) entry which is preliminary data.</text>
</comment>
<keyword evidence="3 6" id="KW-0133">Cell shape</keyword>
<dbReference type="InterPro" id="IPR038063">
    <property type="entry name" value="Transpep_catalytic_dom"/>
</dbReference>
<keyword evidence="4 6" id="KW-0573">Peptidoglycan synthesis</keyword>
<evidence type="ECO:0000256" key="2">
    <source>
        <dbReference type="ARBA" id="ARBA00022679"/>
    </source>
</evidence>
<evidence type="ECO:0000256" key="3">
    <source>
        <dbReference type="ARBA" id="ARBA00022960"/>
    </source>
</evidence>
<comment type="pathway">
    <text evidence="1 6">Cell wall biogenesis; peptidoglycan biosynthesis.</text>
</comment>
<dbReference type="AlphaFoldDB" id="A0A3A4AT59"/>
<dbReference type="InterPro" id="IPR036366">
    <property type="entry name" value="PGBDSf"/>
</dbReference>
<sequence length="252" mass="27014">MITSGGAEAAAAKPSLAPVTAAAPVIPTATAEPAPTTATAPVKRKTLRPGMKGAEVKALQLRLQALGYDPGKIDGRFGDAVRMAVWAFQKVNGIKPSAAVGTKTWKALDKPRTPKVLVPKGKPTRVEVDLRKQVMYLYKNGRLVQINHISSGTRVPYCETVTYQGKKMRNCGDAITPTGNFKTGRRVKGWHVAPLGRLYNPIFFVGGIAFHGSVGNNVPLYPASHGCVRVPMHIAEKLPKILGTGVPVHVRR</sequence>
<dbReference type="EMBL" id="QZEY01000007">
    <property type="protein sequence ID" value="RJL31475.1"/>
    <property type="molecule type" value="Genomic_DNA"/>
</dbReference>
<name>A0A3A4AT59_9ACTN</name>
<dbReference type="InterPro" id="IPR036365">
    <property type="entry name" value="PGBD-like_sf"/>
</dbReference>
<dbReference type="PROSITE" id="PS52029">
    <property type="entry name" value="LD_TPASE"/>
    <property type="match status" value="1"/>
</dbReference>
<feature type="active site" description="Proton donor/acceptor" evidence="6">
    <location>
        <position position="211"/>
    </location>
</feature>
<dbReference type="CDD" id="cd16913">
    <property type="entry name" value="YkuD_like"/>
    <property type="match status" value="1"/>
</dbReference>
<dbReference type="PANTHER" id="PTHR30582:SF2">
    <property type="entry name" value="L,D-TRANSPEPTIDASE YCIB-RELATED"/>
    <property type="match status" value="1"/>
</dbReference>
<accession>A0A3A4AT59</accession>
<dbReference type="GO" id="GO:0005576">
    <property type="term" value="C:extracellular region"/>
    <property type="evidence" value="ECO:0007669"/>
    <property type="project" value="TreeGrafter"/>
</dbReference>
<dbReference type="GO" id="GO:0008360">
    <property type="term" value="P:regulation of cell shape"/>
    <property type="evidence" value="ECO:0007669"/>
    <property type="project" value="UniProtKB-UniRule"/>
</dbReference>
<dbReference type="UniPathway" id="UPA00219"/>
<evidence type="ECO:0000313" key="8">
    <source>
        <dbReference type="EMBL" id="RJL31475.1"/>
    </source>
</evidence>
<dbReference type="OrthoDB" id="9810670at2"/>
<evidence type="ECO:0000256" key="1">
    <source>
        <dbReference type="ARBA" id="ARBA00004752"/>
    </source>
</evidence>
<keyword evidence="5 6" id="KW-0961">Cell wall biogenesis/degradation</keyword>
<dbReference type="InterPro" id="IPR005490">
    <property type="entry name" value="LD_TPept_cat_dom"/>
</dbReference>
<dbReference type="PANTHER" id="PTHR30582">
    <property type="entry name" value="L,D-TRANSPEPTIDASE"/>
    <property type="match status" value="1"/>
</dbReference>
<dbReference type="GO" id="GO:0071972">
    <property type="term" value="F:peptidoglycan L,D-transpeptidase activity"/>
    <property type="evidence" value="ECO:0007669"/>
    <property type="project" value="TreeGrafter"/>
</dbReference>
<gene>
    <name evidence="8" type="ORF">D5H75_20225</name>
</gene>
<keyword evidence="9" id="KW-1185">Reference proteome</keyword>
<reference evidence="8 9" key="1">
    <citation type="submission" date="2018-09" db="EMBL/GenBank/DDBJ databases">
        <title>YIM 75507 draft genome.</title>
        <authorList>
            <person name="Tang S."/>
            <person name="Feng Y."/>
        </authorList>
    </citation>
    <scope>NUCLEOTIDE SEQUENCE [LARGE SCALE GENOMIC DNA]</scope>
    <source>
        <strain evidence="8 9">YIM 75507</strain>
    </source>
</reference>
<feature type="active site" description="Nucleophile" evidence="6">
    <location>
        <position position="227"/>
    </location>
</feature>
<dbReference type="Gene3D" id="1.10.101.10">
    <property type="entry name" value="PGBD-like superfamily/PGBD"/>
    <property type="match status" value="1"/>
</dbReference>
<keyword evidence="2" id="KW-0808">Transferase</keyword>
<dbReference type="InterPro" id="IPR050979">
    <property type="entry name" value="LD-transpeptidase"/>
</dbReference>
<evidence type="ECO:0000259" key="7">
    <source>
        <dbReference type="PROSITE" id="PS52029"/>
    </source>
</evidence>
<proteinExistence type="predicted"/>
<dbReference type="Pfam" id="PF01471">
    <property type="entry name" value="PG_binding_1"/>
    <property type="match status" value="1"/>
</dbReference>